<evidence type="ECO:0000313" key="7">
    <source>
        <dbReference type="EMBL" id="MDG4946717.1"/>
    </source>
</evidence>
<dbReference type="InterPro" id="IPR036046">
    <property type="entry name" value="Acylphosphatase-like_dom_sf"/>
</dbReference>
<dbReference type="AlphaFoldDB" id="A0A9X4MZT9"/>
<keyword evidence="4" id="KW-0378">Hydrolase</keyword>
<dbReference type="SUPFAM" id="SSF54975">
    <property type="entry name" value="Acylphosphatase/BLUF domain-like"/>
    <property type="match status" value="1"/>
</dbReference>
<comment type="caution">
    <text evidence="7">The sequence shown here is derived from an EMBL/GenBank/DDBJ whole genome shotgun (WGS) entry which is preliminary data.</text>
</comment>
<protein>
    <recommendedName>
        <fullName evidence="2 4">acylphosphatase</fullName>
        <ecNumber evidence="2 4">3.6.1.7</ecNumber>
    </recommendedName>
</protein>
<evidence type="ECO:0000256" key="5">
    <source>
        <dbReference type="RuleBase" id="RU004168"/>
    </source>
</evidence>
<dbReference type="Gene3D" id="3.30.70.100">
    <property type="match status" value="1"/>
</dbReference>
<proteinExistence type="inferred from homology"/>
<evidence type="ECO:0000256" key="1">
    <source>
        <dbReference type="ARBA" id="ARBA00005614"/>
    </source>
</evidence>
<evidence type="ECO:0000256" key="3">
    <source>
        <dbReference type="ARBA" id="ARBA00047645"/>
    </source>
</evidence>
<dbReference type="PROSITE" id="PS00150">
    <property type="entry name" value="ACYLPHOSPHATASE_1"/>
    <property type="match status" value="1"/>
</dbReference>
<sequence>MTIKITVKGKVQGVFFRDTSKEVADNMNIRGTVENLKNGDVEILAQGKKKALKEFLKWCDEGPEDAEVSEVTWEEIPNSNFLKNFIIKRW</sequence>
<evidence type="ECO:0000259" key="6">
    <source>
        <dbReference type="PROSITE" id="PS51160"/>
    </source>
</evidence>
<keyword evidence="8" id="KW-1185">Reference proteome</keyword>
<feature type="domain" description="Acylphosphatase-like" evidence="6">
    <location>
        <begin position="2"/>
        <end position="89"/>
    </location>
</feature>
<dbReference type="PANTHER" id="PTHR47268">
    <property type="entry name" value="ACYLPHOSPHATASE"/>
    <property type="match status" value="1"/>
</dbReference>
<feature type="active site" evidence="4">
    <location>
        <position position="17"/>
    </location>
</feature>
<reference evidence="7" key="1">
    <citation type="submission" date="2022-07" db="EMBL/GenBank/DDBJ databases">
        <title>Description and genome-wide analysis of Profundicola chukchiensis gen. nov., sp. nov., marine bacteria isolated from bottom sediments of the Chukchi Sea.</title>
        <authorList>
            <person name="Romanenko L."/>
            <person name="Otstavnykh N."/>
            <person name="Kurilenko V."/>
            <person name="Eremeev V."/>
            <person name="Velansky P."/>
            <person name="Mikhailov V."/>
            <person name="Isaeva M."/>
        </authorList>
    </citation>
    <scope>NUCLEOTIDE SEQUENCE</scope>
    <source>
        <strain evidence="7">KMM 9713</strain>
    </source>
</reference>
<dbReference type="EC" id="3.6.1.7" evidence="2 4"/>
<dbReference type="RefSeq" id="WP_304421059.1">
    <property type="nucleotide sequence ID" value="NZ_JANCMU010000006.1"/>
</dbReference>
<dbReference type="GO" id="GO:0003998">
    <property type="term" value="F:acylphosphatase activity"/>
    <property type="evidence" value="ECO:0007669"/>
    <property type="project" value="UniProtKB-EC"/>
</dbReference>
<dbReference type="InterPro" id="IPR020456">
    <property type="entry name" value="Acylphosphatase"/>
</dbReference>
<name>A0A9X4MZT9_9FLAO</name>
<comment type="similarity">
    <text evidence="1 5">Belongs to the acylphosphatase family.</text>
</comment>
<evidence type="ECO:0000313" key="8">
    <source>
        <dbReference type="Proteomes" id="UP001152599"/>
    </source>
</evidence>
<feature type="active site" evidence="4">
    <location>
        <position position="35"/>
    </location>
</feature>
<gene>
    <name evidence="7" type="ORF">NMK71_09835</name>
</gene>
<dbReference type="Pfam" id="PF00708">
    <property type="entry name" value="Acylphosphatase"/>
    <property type="match status" value="1"/>
</dbReference>
<organism evidence="7 8">
    <name type="scientific">Profundicola chukchiensis</name>
    <dbReference type="NCBI Taxonomy" id="2961959"/>
    <lineage>
        <taxon>Bacteria</taxon>
        <taxon>Pseudomonadati</taxon>
        <taxon>Bacteroidota</taxon>
        <taxon>Flavobacteriia</taxon>
        <taxon>Flavobacteriales</taxon>
        <taxon>Weeksellaceae</taxon>
        <taxon>Profundicola</taxon>
    </lineage>
</organism>
<dbReference type="EMBL" id="JANCMU010000006">
    <property type="protein sequence ID" value="MDG4946717.1"/>
    <property type="molecule type" value="Genomic_DNA"/>
</dbReference>
<dbReference type="InterPro" id="IPR017968">
    <property type="entry name" value="Acylphosphatase_CS"/>
</dbReference>
<dbReference type="Proteomes" id="UP001152599">
    <property type="component" value="Unassembled WGS sequence"/>
</dbReference>
<evidence type="ECO:0000256" key="4">
    <source>
        <dbReference type="PROSITE-ProRule" id="PRU00520"/>
    </source>
</evidence>
<evidence type="ECO:0000256" key="2">
    <source>
        <dbReference type="ARBA" id="ARBA00012150"/>
    </source>
</evidence>
<dbReference type="PANTHER" id="PTHR47268:SF4">
    <property type="entry name" value="ACYLPHOSPHATASE"/>
    <property type="match status" value="1"/>
</dbReference>
<dbReference type="InterPro" id="IPR001792">
    <property type="entry name" value="Acylphosphatase-like_dom"/>
</dbReference>
<accession>A0A9X4MZT9</accession>
<dbReference type="PROSITE" id="PS51160">
    <property type="entry name" value="ACYLPHOSPHATASE_3"/>
    <property type="match status" value="1"/>
</dbReference>
<comment type="catalytic activity">
    <reaction evidence="3 4">
        <text>an acyl phosphate + H2O = a carboxylate + phosphate + H(+)</text>
        <dbReference type="Rhea" id="RHEA:14965"/>
        <dbReference type="ChEBI" id="CHEBI:15377"/>
        <dbReference type="ChEBI" id="CHEBI:15378"/>
        <dbReference type="ChEBI" id="CHEBI:29067"/>
        <dbReference type="ChEBI" id="CHEBI:43474"/>
        <dbReference type="ChEBI" id="CHEBI:59918"/>
        <dbReference type="EC" id="3.6.1.7"/>
    </reaction>
</comment>